<evidence type="ECO:0000259" key="3">
    <source>
        <dbReference type="PROSITE" id="PS50157"/>
    </source>
</evidence>
<evidence type="ECO:0000313" key="4">
    <source>
        <dbReference type="EMBL" id="VDI76121.1"/>
    </source>
</evidence>
<comment type="caution">
    <text evidence="4">The sequence shown here is derived from an EMBL/GenBank/DDBJ whole genome shotgun (WGS) entry which is preliminary data.</text>
</comment>
<proteinExistence type="predicted"/>
<dbReference type="SUPFAM" id="SSF57667">
    <property type="entry name" value="beta-beta-alpha zinc fingers"/>
    <property type="match status" value="1"/>
</dbReference>
<feature type="compositionally biased region" description="Polar residues" evidence="2">
    <location>
        <begin position="75"/>
        <end position="88"/>
    </location>
</feature>
<feature type="domain" description="C2H2-type" evidence="3">
    <location>
        <begin position="48"/>
        <end position="76"/>
    </location>
</feature>
<name>A0A8B6HAX4_MYTGA</name>
<dbReference type="SMART" id="SM00355">
    <property type="entry name" value="ZnF_C2H2"/>
    <property type="match status" value="2"/>
</dbReference>
<dbReference type="AlphaFoldDB" id="A0A8B6HAX4"/>
<dbReference type="InterPro" id="IPR013087">
    <property type="entry name" value="Znf_C2H2_type"/>
</dbReference>
<dbReference type="OrthoDB" id="6080248at2759"/>
<keyword evidence="1" id="KW-0863">Zinc-finger</keyword>
<dbReference type="Pfam" id="PF00096">
    <property type="entry name" value="zf-C2H2"/>
    <property type="match status" value="1"/>
</dbReference>
<evidence type="ECO:0000256" key="1">
    <source>
        <dbReference type="PROSITE-ProRule" id="PRU00042"/>
    </source>
</evidence>
<sequence>MAKTKVTPRKNREGTIGINCTKCNKNFANVGTLKRHNGTFHEGTVQNFNCNICEAKFTRKYNIKKHIREKHNGTDQENYTETTGTPKQMATRVQKWVPPFEARKWDSTKKPKFRIISGKSSVTYPEKKEKTSDILESDLYLSDSNSTINSQIQTTPIDWNKYRTNSYGYLTEKKSYHQQTYHHYESWDQYTTNNYKYLDTSLKKIQTSVIDLTEDDSIIDLCTSNTTVC</sequence>
<reference evidence="4" key="1">
    <citation type="submission" date="2018-11" db="EMBL/GenBank/DDBJ databases">
        <authorList>
            <person name="Alioto T."/>
            <person name="Alioto T."/>
        </authorList>
    </citation>
    <scope>NUCLEOTIDE SEQUENCE</scope>
</reference>
<evidence type="ECO:0000313" key="5">
    <source>
        <dbReference type="Proteomes" id="UP000596742"/>
    </source>
</evidence>
<dbReference type="Gene3D" id="3.30.160.60">
    <property type="entry name" value="Classic Zinc Finger"/>
    <property type="match status" value="1"/>
</dbReference>
<keyword evidence="5" id="KW-1185">Reference proteome</keyword>
<feature type="domain" description="C2H2-type" evidence="3">
    <location>
        <begin position="18"/>
        <end position="46"/>
    </location>
</feature>
<dbReference type="Proteomes" id="UP000596742">
    <property type="component" value="Unassembled WGS sequence"/>
</dbReference>
<accession>A0A8B6HAX4</accession>
<keyword evidence="1" id="KW-0479">Metal-binding</keyword>
<feature type="region of interest" description="Disordered" evidence="2">
    <location>
        <begin position="72"/>
        <end position="91"/>
    </location>
</feature>
<dbReference type="EMBL" id="UYJE01009722">
    <property type="protein sequence ID" value="VDI76121.1"/>
    <property type="molecule type" value="Genomic_DNA"/>
</dbReference>
<dbReference type="GO" id="GO:0008270">
    <property type="term" value="F:zinc ion binding"/>
    <property type="evidence" value="ECO:0007669"/>
    <property type="project" value="UniProtKB-KW"/>
</dbReference>
<protein>
    <recommendedName>
        <fullName evidence="3">C2H2-type domain-containing protein</fullName>
    </recommendedName>
</protein>
<dbReference type="PROSITE" id="PS00028">
    <property type="entry name" value="ZINC_FINGER_C2H2_1"/>
    <property type="match status" value="2"/>
</dbReference>
<evidence type="ECO:0000256" key="2">
    <source>
        <dbReference type="SAM" id="MobiDB-lite"/>
    </source>
</evidence>
<gene>
    <name evidence="4" type="ORF">MGAL_10B024128</name>
</gene>
<dbReference type="InterPro" id="IPR036236">
    <property type="entry name" value="Znf_C2H2_sf"/>
</dbReference>
<keyword evidence="1" id="KW-0862">Zinc</keyword>
<organism evidence="4 5">
    <name type="scientific">Mytilus galloprovincialis</name>
    <name type="common">Mediterranean mussel</name>
    <dbReference type="NCBI Taxonomy" id="29158"/>
    <lineage>
        <taxon>Eukaryota</taxon>
        <taxon>Metazoa</taxon>
        <taxon>Spiralia</taxon>
        <taxon>Lophotrochozoa</taxon>
        <taxon>Mollusca</taxon>
        <taxon>Bivalvia</taxon>
        <taxon>Autobranchia</taxon>
        <taxon>Pteriomorphia</taxon>
        <taxon>Mytilida</taxon>
        <taxon>Mytiloidea</taxon>
        <taxon>Mytilidae</taxon>
        <taxon>Mytilinae</taxon>
        <taxon>Mytilus</taxon>
    </lineage>
</organism>
<dbReference type="PROSITE" id="PS50157">
    <property type="entry name" value="ZINC_FINGER_C2H2_2"/>
    <property type="match status" value="2"/>
</dbReference>